<evidence type="ECO:0000256" key="6">
    <source>
        <dbReference type="RuleBase" id="RU004178"/>
    </source>
</evidence>
<dbReference type="InterPro" id="IPR022677">
    <property type="entry name" value="NMT_C"/>
</dbReference>
<dbReference type="InterPro" id="IPR022678">
    <property type="entry name" value="NMT_CS"/>
</dbReference>
<dbReference type="Proteomes" id="UP000014760">
    <property type="component" value="Unassembled WGS sequence"/>
</dbReference>
<evidence type="ECO:0000313" key="11">
    <source>
        <dbReference type="EnsemblMetazoa" id="CapteP150496"/>
    </source>
</evidence>
<dbReference type="Pfam" id="PF01233">
    <property type="entry name" value="NMT"/>
    <property type="match status" value="1"/>
</dbReference>
<feature type="domain" description="Glycylpeptide N-tetradecanoyltransferase N-terminal" evidence="8">
    <location>
        <begin position="43"/>
        <end position="201"/>
    </location>
</feature>
<comment type="catalytic activity">
    <reaction evidence="5">
        <text>N-terminal glycyl-[protein] + tetradecanoyl-CoA = N-tetradecanoylglycyl-[protein] + CoA + H(+)</text>
        <dbReference type="Rhea" id="RHEA:15521"/>
        <dbReference type="Rhea" id="RHEA-COMP:12666"/>
        <dbReference type="Rhea" id="RHEA-COMP:12667"/>
        <dbReference type="ChEBI" id="CHEBI:15378"/>
        <dbReference type="ChEBI" id="CHEBI:57287"/>
        <dbReference type="ChEBI" id="CHEBI:57385"/>
        <dbReference type="ChEBI" id="CHEBI:64723"/>
        <dbReference type="ChEBI" id="CHEBI:133050"/>
        <dbReference type="EC" id="2.3.1.97"/>
    </reaction>
</comment>
<dbReference type="GO" id="GO:0005737">
    <property type="term" value="C:cytoplasm"/>
    <property type="evidence" value="ECO:0007669"/>
    <property type="project" value="TreeGrafter"/>
</dbReference>
<keyword evidence="12" id="KW-1185">Reference proteome</keyword>
<feature type="region of interest" description="Disordered" evidence="7">
    <location>
        <begin position="31"/>
        <end position="55"/>
    </location>
</feature>
<dbReference type="EMBL" id="KB292738">
    <property type="protein sequence ID" value="ELU17047.1"/>
    <property type="molecule type" value="Genomic_DNA"/>
</dbReference>
<dbReference type="OMA" id="GWKRDWH"/>
<feature type="domain" description="Glycylpeptide N-tetradecanoyltransferase C-terminal" evidence="9">
    <location>
        <begin position="216"/>
        <end position="395"/>
    </location>
</feature>
<evidence type="ECO:0000313" key="12">
    <source>
        <dbReference type="Proteomes" id="UP000014760"/>
    </source>
</evidence>
<gene>
    <name evidence="10" type="ORF">CAPTEDRAFT_150496</name>
</gene>
<evidence type="ECO:0000256" key="4">
    <source>
        <dbReference type="ARBA" id="ARBA00023315"/>
    </source>
</evidence>
<evidence type="ECO:0000256" key="7">
    <source>
        <dbReference type="SAM" id="MobiDB-lite"/>
    </source>
</evidence>
<feature type="compositionally biased region" description="Basic and acidic residues" evidence="7">
    <location>
        <begin position="39"/>
        <end position="54"/>
    </location>
</feature>
<evidence type="ECO:0000313" key="10">
    <source>
        <dbReference type="EMBL" id="ELU17047.1"/>
    </source>
</evidence>
<dbReference type="FunFam" id="3.40.630.30:FF:000042">
    <property type="entry name" value="Glycylpeptide N-tetradecanoyltransferase"/>
    <property type="match status" value="1"/>
</dbReference>
<dbReference type="EMBL" id="AMQN01017113">
    <property type="status" value="NOT_ANNOTATED_CDS"/>
    <property type="molecule type" value="Genomic_DNA"/>
</dbReference>
<accession>R7VEN4</accession>
<evidence type="ECO:0000256" key="2">
    <source>
        <dbReference type="ARBA" id="ARBA00012923"/>
    </source>
</evidence>
<reference evidence="11" key="3">
    <citation type="submission" date="2015-06" db="UniProtKB">
        <authorList>
            <consortium name="EnsemblMetazoa"/>
        </authorList>
    </citation>
    <scope>IDENTIFICATION</scope>
</reference>
<evidence type="ECO:0000259" key="9">
    <source>
        <dbReference type="Pfam" id="PF02799"/>
    </source>
</evidence>
<evidence type="ECO:0000259" key="8">
    <source>
        <dbReference type="Pfam" id="PF01233"/>
    </source>
</evidence>
<dbReference type="STRING" id="283909.R7VEN4"/>
<dbReference type="PANTHER" id="PTHR11377">
    <property type="entry name" value="N-MYRISTOYL TRANSFERASE"/>
    <property type="match status" value="1"/>
</dbReference>
<evidence type="ECO:0000256" key="5">
    <source>
        <dbReference type="RuleBase" id="RU000586"/>
    </source>
</evidence>
<dbReference type="AlphaFoldDB" id="R7VEN4"/>
<comment type="similarity">
    <text evidence="1 6">Belongs to the NMT family.</text>
</comment>
<sequence>MEMLNMPQGAPKSIEQARRKQYQFWETQPVPKIDEEIDKNESIEPDKPQGEVRQEPYSLPGGFHWDTLDIVQPLVLKELYTLLNENYVEDDDNMFRFDYSPEFLKWALQPPGWRQDWHCGVRVAKSGKLIGFISAVPAKIKVYDKKQKMVEINFLCVHKKLRSKRVAPVLIREITRRVNCTGVFQAVYTAGVVLPKPVASCRYWHRSLNPRKLIQVQFSHLSRNMTMQRALKLYKLPDSPQVPGFRAMTVADIPQAHKILGEYLAKFQLSPVFTEDEFKHWFLPRENIVNSFVVEVKGKISEFVSFYTLPSTVMHHPTHKSLWAAYSFYNVSNNVPWVQLMQDALITAKKLGFDVFNALDLMENKEFLEDLKFGVGDGNLQYYLYNWRCPAMAPENVGLVLQ</sequence>
<dbReference type="PANTHER" id="PTHR11377:SF5">
    <property type="entry name" value="GLYCYLPEPTIDE N-TETRADECANOYLTRANSFERASE"/>
    <property type="match status" value="1"/>
</dbReference>
<dbReference type="FunFam" id="3.40.630.170:FF:000001">
    <property type="entry name" value="Glycylpeptide N-tetradecanoyltransferase"/>
    <property type="match status" value="1"/>
</dbReference>
<dbReference type="PROSITE" id="PS00976">
    <property type="entry name" value="NMT_2"/>
    <property type="match status" value="1"/>
</dbReference>
<keyword evidence="3 5" id="KW-0808">Transferase</keyword>
<dbReference type="Pfam" id="PF02799">
    <property type="entry name" value="NMT_C"/>
    <property type="match status" value="1"/>
</dbReference>
<dbReference type="GO" id="GO:0004379">
    <property type="term" value="F:glycylpeptide N-tetradecanoyltransferase activity"/>
    <property type="evidence" value="ECO:0007669"/>
    <property type="project" value="UniProtKB-EC"/>
</dbReference>
<name>R7VEN4_CAPTE</name>
<dbReference type="SUPFAM" id="SSF55729">
    <property type="entry name" value="Acyl-CoA N-acyltransferases (Nat)"/>
    <property type="match status" value="2"/>
</dbReference>
<dbReference type="PROSITE" id="PS00975">
    <property type="entry name" value="NMT_1"/>
    <property type="match status" value="1"/>
</dbReference>
<evidence type="ECO:0000256" key="1">
    <source>
        <dbReference type="ARBA" id="ARBA00009469"/>
    </source>
</evidence>
<dbReference type="FunCoup" id="R7VEN4">
    <property type="interactions" value="2075"/>
</dbReference>
<protein>
    <recommendedName>
        <fullName evidence="2 5">Glycylpeptide N-tetradecanoyltransferase</fullName>
        <ecNumber evidence="2 5">2.3.1.97</ecNumber>
    </recommendedName>
</protein>
<dbReference type="PIRSF" id="PIRSF015892">
    <property type="entry name" value="N-myristl_transf"/>
    <property type="match status" value="1"/>
</dbReference>
<evidence type="ECO:0000256" key="3">
    <source>
        <dbReference type="ARBA" id="ARBA00022679"/>
    </source>
</evidence>
<reference evidence="12" key="1">
    <citation type="submission" date="2012-12" db="EMBL/GenBank/DDBJ databases">
        <authorList>
            <person name="Hellsten U."/>
            <person name="Grimwood J."/>
            <person name="Chapman J.A."/>
            <person name="Shapiro H."/>
            <person name="Aerts A."/>
            <person name="Otillar R.P."/>
            <person name="Terry A.Y."/>
            <person name="Boore J.L."/>
            <person name="Simakov O."/>
            <person name="Marletaz F."/>
            <person name="Cho S.-J."/>
            <person name="Edsinger-Gonzales E."/>
            <person name="Havlak P."/>
            <person name="Kuo D.-H."/>
            <person name="Larsson T."/>
            <person name="Lv J."/>
            <person name="Arendt D."/>
            <person name="Savage R."/>
            <person name="Osoegawa K."/>
            <person name="de Jong P."/>
            <person name="Lindberg D.R."/>
            <person name="Seaver E.C."/>
            <person name="Weisblat D.A."/>
            <person name="Putnam N.H."/>
            <person name="Grigoriev I.V."/>
            <person name="Rokhsar D.S."/>
        </authorList>
    </citation>
    <scope>NUCLEOTIDE SEQUENCE</scope>
    <source>
        <strain evidence="12">I ESC-2004</strain>
    </source>
</reference>
<dbReference type="HOGENOM" id="CLU_022882_0_1_1"/>
<dbReference type="InterPro" id="IPR000903">
    <property type="entry name" value="NMT"/>
</dbReference>
<dbReference type="EC" id="2.3.1.97" evidence="2 5"/>
<organism evidence="10">
    <name type="scientific">Capitella teleta</name>
    <name type="common">Polychaete worm</name>
    <dbReference type="NCBI Taxonomy" id="283909"/>
    <lineage>
        <taxon>Eukaryota</taxon>
        <taxon>Metazoa</taxon>
        <taxon>Spiralia</taxon>
        <taxon>Lophotrochozoa</taxon>
        <taxon>Annelida</taxon>
        <taxon>Polychaeta</taxon>
        <taxon>Sedentaria</taxon>
        <taxon>Scolecida</taxon>
        <taxon>Capitellidae</taxon>
        <taxon>Capitella</taxon>
    </lineage>
</organism>
<reference evidence="10 12" key="2">
    <citation type="journal article" date="2013" name="Nature">
        <title>Insights into bilaterian evolution from three spiralian genomes.</title>
        <authorList>
            <person name="Simakov O."/>
            <person name="Marletaz F."/>
            <person name="Cho S.J."/>
            <person name="Edsinger-Gonzales E."/>
            <person name="Havlak P."/>
            <person name="Hellsten U."/>
            <person name="Kuo D.H."/>
            <person name="Larsson T."/>
            <person name="Lv J."/>
            <person name="Arendt D."/>
            <person name="Savage R."/>
            <person name="Osoegawa K."/>
            <person name="de Jong P."/>
            <person name="Grimwood J."/>
            <person name="Chapman J.A."/>
            <person name="Shapiro H."/>
            <person name="Aerts A."/>
            <person name="Otillar R.P."/>
            <person name="Terry A.Y."/>
            <person name="Boore J.L."/>
            <person name="Grigoriev I.V."/>
            <person name="Lindberg D.R."/>
            <person name="Seaver E.C."/>
            <person name="Weisblat D.A."/>
            <person name="Putnam N.H."/>
            <person name="Rokhsar D.S."/>
        </authorList>
    </citation>
    <scope>NUCLEOTIDE SEQUENCE</scope>
    <source>
        <strain evidence="10 12">I ESC-2004</strain>
    </source>
</reference>
<dbReference type="Gene3D" id="3.40.630.170">
    <property type="match status" value="1"/>
</dbReference>
<proteinExistence type="inferred from homology"/>
<dbReference type="InterPro" id="IPR016181">
    <property type="entry name" value="Acyl_CoA_acyltransferase"/>
</dbReference>
<keyword evidence="4 5" id="KW-0012">Acyltransferase</keyword>
<comment type="function">
    <text evidence="5">Adds a myristoyl group to the N-terminal glycine residue of certain cellular proteins.</text>
</comment>
<dbReference type="OrthoDB" id="60315at2759"/>
<dbReference type="EnsemblMetazoa" id="CapteT150496">
    <property type="protein sequence ID" value="CapteP150496"/>
    <property type="gene ID" value="CapteG150496"/>
</dbReference>
<dbReference type="InterPro" id="IPR022676">
    <property type="entry name" value="NMT_N"/>
</dbReference>